<evidence type="ECO:0000313" key="7">
    <source>
        <dbReference type="EMBL" id="CDI03133.1"/>
    </source>
</evidence>
<evidence type="ECO:0000256" key="3">
    <source>
        <dbReference type="ARBA" id="ARBA00022723"/>
    </source>
</evidence>
<dbReference type="GO" id="GO:0008758">
    <property type="term" value="F:UDP-2,3-diacylglucosamine hydrolase activity"/>
    <property type="evidence" value="ECO:0007669"/>
    <property type="project" value="TreeGrafter"/>
</dbReference>
<evidence type="ECO:0000256" key="4">
    <source>
        <dbReference type="ARBA" id="ARBA00023136"/>
    </source>
</evidence>
<proteinExistence type="predicted"/>
<evidence type="ECO:0000313" key="8">
    <source>
        <dbReference type="Proteomes" id="UP000035760"/>
    </source>
</evidence>
<organism evidence="7 8">
    <name type="scientific">Candidatus Competibacter denitrificans Run_A_D11</name>
    <dbReference type="NCBI Taxonomy" id="1400863"/>
    <lineage>
        <taxon>Bacteria</taxon>
        <taxon>Pseudomonadati</taxon>
        <taxon>Pseudomonadota</taxon>
        <taxon>Gammaproteobacteria</taxon>
        <taxon>Candidatus Competibacteraceae</taxon>
        <taxon>Candidatus Competibacter</taxon>
    </lineage>
</organism>
<keyword evidence="5" id="KW-0464">Manganese</keyword>
<dbReference type="CDD" id="cd07398">
    <property type="entry name" value="MPP_YbbF-LpxH"/>
    <property type="match status" value="1"/>
</dbReference>
<dbReference type="OrthoDB" id="9802481at2"/>
<dbReference type="EMBL" id="CBTJ020000046">
    <property type="protein sequence ID" value="CDI03133.1"/>
    <property type="molecule type" value="Genomic_DNA"/>
</dbReference>
<dbReference type="InterPro" id="IPR043461">
    <property type="entry name" value="LpxH-like"/>
</dbReference>
<comment type="caution">
    <text evidence="7">The sequence shown here is derived from an EMBL/GenBank/DDBJ whole genome shotgun (WGS) entry which is preliminary data.</text>
</comment>
<dbReference type="PANTHER" id="PTHR34990">
    <property type="entry name" value="UDP-2,3-DIACYLGLUCOSAMINE HYDROLASE-RELATED"/>
    <property type="match status" value="1"/>
</dbReference>
<keyword evidence="4" id="KW-0472">Membrane</keyword>
<accession>W6MDM7</accession>
<dbReference type="Pfam" id="PF00149">
    <property type="entry name" value="Metallophos"/>
    <property type="match status" value="1"/>
</dbReference>
<name>W6MDM7_9GAMM</name>
<keyword evidence="2" id="KW-0997">Cell inner membrane</keyword>
<dbReference type="GO" id="GO:0016020">
    <property type="term" value="C:membrane"/>
    <property type="evidence" value="ECO:0007669"/>
    <property type="project" value="GOC"/>
</dbReference>
<dbReference type="Gene3D" id="3.60.21.10">
    <property type="match status" value="1"/>
</dbReference>
<keyword evidence="7" id="KW-0378">Hydrolase</keyword>
<dbReference type="InterPro" id="IPR029052">
    <property type="entry name" value="Metallo-depent_PP-like"/>
</dbReference>
<dbReference type="PANTHER" id="PTHR34990:SF2">
    <property type="entry name" value="BLL8164 PROTEIN"/>
    <property type="match status" value="1"/>
</dbReference>
<dbReference type="GO" id="GO:0046872">
    <property type="term" value="F:metal ion binding"/>
    <property type="evidence" value="ECO:0007669"/>
    <property type="project" value="UniProtKB-KW"/>
</dbReference>
<reference evidence="7" key="1">
    <citation type="submission" date="2013-07" db="EMBL/GenBank/DDBJ databases">
        <authorList>
            <person name="McIlroy S."/>
        </authorList>
    </citation>
    <scope>NUCLEOTIDE SEQUENCE [LARGE SCALE GENOMIC DNA]</scope>
    <source>
        <strain evidence="7">Run_A_D11</strain>
    </source>
</reference>
<dbReference type="GO" id="GO:0009245">
    <property type="term" value="P:lipid A biosynthetic process"/>
    <property type="evidence" value="ECO:0007669"/>
    <property type="project" value="TreeGrafter"/>
</dbReference>
<dbReference type="STRING" id="1400863.BN873_390009"/>
<evidence type="ECO:0000256" key="2">
    <source>
        <dbReference type="ARBA" id="ARBA00022519"/>
    </source>
</evidence>
<evidence type="ECO:0000256" key="5">
    <source>
        <dbReference type="ARBA" id="ARBA00023211"/>
    </source>
</evidence>
<sequence length="270" mass="30651">MTAKFRTLWISDIHLGFKECKAEFLLAFLRQNPCEELYVVGDLIDFWSLRKGGHWPASHGEVIKTLIAKAQTGIKVWYVPGNHDEVVRDYWGLSVGGVQIVPEMIHVTADGRRFLVTHGDECDSAVRCGGPLLNWLGDWAYDVLLFANRWYNRWRGRGQRPYWSLANFLKQRIGRAAAYIARFEAAAAREAARRDLDGVICGHIHHAALRDLNGVLYCNDGDWVESCTALAERRDGSLEILRWTCEHAVVAAQEPQRWPETPPIPDWAAA</sequence>
<keyword evidence="8" id="KW-1185">Reference proteome</keyword>
<feature type="domain" description="Calcineurin-like phosphoesterase" evidence="6">
    <location>
        <begin position="6"/>
        <end position="206"/>
    </location>
</feature>
<dbReference type="EC" id="3.6.1.-" evidence="7"/>
<evidence type="ECO:0000259" key="6">
    <source>
        <dbReference type="Pfam" id="PF00149"/>
    </source>
</evidence>
<dbReference type="SUPFAM" id="SSF56300">
    <property type="entry name" value="Metallo-dependent phosphatases"/>
    <property type="match status" value="1"/>
</dbReference>
<keyword evidence="1" id="KW-1003">Cell membrane</keyword>
<dbReference type="AlphaFoldDB" id="W6MDM7"/>
<gene>
    <name evidence="7" type="ORF">BN873_390009</name>
</gene>
<protein>
    <submittedName>
        <fullName evidence="7">Metallophosphoesterase</fullName>
        <ecNumber evidence="7">3.6.1.-</ecNumber>
    </submittedName>
</protein>
<dbReference type="Proteomes" id="UP000035760">
    <property type="component" value="Unassembled WGS sequence"/>
</dbReference>
<evidence type="ECO:0000256" key="1">
    <source>
        <dbReference type="ARBA" id="ARBA00022475"/>
    </source>
</evidence>
<dbReference type="RefSeq" id="WP_048673660.1">
    <property type="nucleotide sequence ID" value="NZ_CBTJ020000046.1"/>
</dbReference>
<dbReference type="InterPro" id="IPR004843">
    <property type="entry name" value="Calcineurin-like_PHP"/>
</dbReference>
<reference evidence="7" key="2">
    <citation type="submission" date="2014-03" db="EMBL/GenBank/DDBJ databases">
        <title>Candidatus Competibacter-lineage genomes retrieved from metagenomes reveal functional metabolic diversity.</title>
        <authorList>
            <person name="McIlroy S.J."/>
            <person name="Albertsen M."/>
            <person name="Andresen E.K."/>
            <person name="Saunders A.M."/>
            <person name="Kristiansen R."/>
            <person name="Stokholm-Bjerregaard M."/>
            <person name="Nielsen K.L."/>
            <person name="Nielsen P.H."/>
        </authorList>
    </citation>
    <scope>NUCLEOTIDE SEQUENCE</scope>
    <source>
        <strain evidence="7">Run_A_D11</strain>
    </source>
</reference>
<keyword evidence="3" id="KW-0479">Metal-binding</keyword>